<evidence type="ECO:0000256" key="1">
    <source>
        <dbReference type="SAM" id="MobiDB-lite"/>
    </source>
</evidence>
<dbReference type="Ensembl" id="ENSCCRT00015043381.1">
    <property type="protein sequence ID" value="ENSCCRP00015041965.1"/>
    <property type="gene ID" value="ENSCCRG00015017444.1"/>
</dbReference>
<protein>
    <submittedName>
        <fullName evidence="2">Uncharacterized protein</fullName>
    </submittedName>
</protein>
<name>A0A8C1UTX9_CYPCA</name>
<proteinExistence type="predicted"/>
<feature type="region of interest" description="Disordered" evidence="1">
    <location>
        <begin position="1"/>
        <end position="25"/>
    </location>
</feature>
<accession>A0A8C1UTX9</accession>
<evidence type="ECO:0000313" key="2">
    <source>
        <dbReference type="Ensembl" id="ENSCCRP00015041965.1"/>
    </source>
</evidence>
<organism evidence="2 3">
    <name type="scientific">Cyprinus carpio</name>
    <name type="common">Common carp</name>
    <dbReference type="NCBI Taxonomy" id="7962"/>
    <lineage>
        <taxon>Eukaryota</taxon>
        <taxon>Metazoa</taxon>
        <taxon>Chordata</taxon>
        <taxon>Craniata</taxon>
        <taxon>Vertebrata</taxon>
        <taxon>Euteleostomi</taxon>
        <taxon>Actinopterygii</taxon>
        <taxon>Neopterygii</taxon>
        <taxon>Teleostei</taxon>
        <taxon>Ostariophysi</taxon>
        <taxon>Cypriniformes</taxon>
        <taxon>Cyprinidae</taxon>
        <taxon>Cyprininae</taxon>
        <taxon>Cyprinus</taxon>
    </lineage>
</organism>
<dbReference type="Proteomes" id="UP000694700">
    <property type="component" value="Unplaced"/>
</dbReference>
<dbReference type="AlphaFoldDB" id="A0A8C1UTX9"/>
<sequence length="63" mass="6984">MPGPTQALSPNGENNNDIIPDSDGTNIIPYRKNTVRGERAYRYTTVLTVHGLYVHQAVSHCVM</sequence>
<reference evidence="2" key="1">
    <citation type="submission" date="2025-08" db="UniProtKB">
        <authorList>
            <consortium name="Ensembl"/>
        </authorList>
    </citation>
    <scope>IDENTIFICATION</scope>
</reference>
<feature type="compositionally biased region" description="Polar residues" evidence="1">
    <location>
        <begin position="1"/>
        <end position="17"/>
    </location>
</feature>
<evidence type="ECO:0000313" key="3">
    <source>
        <dbReference type="Proteomes" id="UP000694700"/>
    </source>
</evidence>